<proteinExistence type="predicted"/>
<dbReference type="InterPro" id="IPR051533">
    <property type="entry name" value="WaaL-like"/>
</dbReference>
<gene>
    <name evidence="7" type="ORF">DFO77_13824</name>
</gene>
<feature type="transmembrane region" description="Helical" evidence="5">
    <location>
        <begin position="382"/>
        <end position="415"/>
    </location>
</feature>
<dbReference type="PANTHER" id="PTHR37422">
    <property type="entry name" value="TEICHURONIC ACID BIOSYNTHESIS PROTEIN TUAE"/>
    <property type="match status" value="1"/>
</dbReference>
<dbReference type="GO" id="GO:0016020">
    <property type="term" value="C:membrane"/>
    <property type="evidence" value="ECO:0007669"/>
    <property type="project" value="UniProtKB-SubCell"/>
</dbReference>
<name>A0A368UL09_9BACT</name>
<protein>
    <submittedName>
        <fullName evidence="7">O-antigen ligase-like membrane protein</fullName>
    </submittedName>
</protein>
<evidence type="ECO:0000313" key="8">
    <source>
        <dbReference type="Proteomes" id="UP000252733"/>
    </source>
</evidence>
<feature type="transmembrane region" description="Helical" evidence="5">
    <location>
        <begin position="349"/>
        <end position="370"/>
    </location>
</feature>
<feature type="domain" description="O-antigen ligase-related" evidence="6">
    <location>
        <begin position="223"/>
        <end position="366"/>
    </location>
</feature>
<dbReference type="PANTHER" id="PTHR37422:SF13">
    <property type="entry name" value="LIPOPOLYSACCHARIDE BIOSYNTHESIS PROTEIN PA4999-RELATED"/>
    <property type="match status" value="1"/>
</dbReference>
<evidence type="ECO:0000256" key="1">
    <source>
        <dbReference type="ARBA" id="ARBA00004141"/>
    </source>
</evidence>
<evidence type="ECO:0000256" key="2">
    <source>
        <dbReference type="ARBA" id="ARBA00022692"/>
    </source>
</evidence>
<comment type="subcellular location">
    <subcellularLocation>
        <location evidence="1">Membrane</location>
        <topology evidence="1">Multi-pass membrane protein</topology>
    </subcellularLocation>
</comment>
<evidence type="ECO:0000256" key="4">
    <source>
        <dbReference type="ARBA" id="ARBA00023136"/>
    </source>
</evidence>
<feature type="transmembrane region" description="Helical" evidence="5">
    <location>
        <begin position="150"/>
        <end position="172"/>
    </location>
</feature>
<comment type="caution">
    <text evidence="7">The sequence shown here is derived from an EMBL/GenBank/DDBJ whole genome shotgun (WGS) entry which is preliminary data.</text>
</comment>
<dbReference type="EMBL" id="QPIZ01000038">
    <property type="protein sequence ID" value="RCW27041.1"/>
    <property type="molecule type" value="Genomic_DNA"/>
</dbReference>
<feature type="transmembrane region" description="Helical" evidence="5">
    <location>
        <begin position="66"/>
        <end position="88"/>
    </location>
</feature>
<feature type="transmembrane region" description="Helical" evidence="5">
    <location>
        <begin position="192"/>
        <end position="210"/>
    </location>
</feature>
<keyword evidence="4 5" id="KW-0472">Membrane</keyword>
<keyword evidence="8" id="KW-1185">Reference proteome</keyword>
<keyword evidence="2 5" id="KW-0812">Transmembrane</keyword>
<evidence type="ECO:0000313" key="7">
    <source>
        <dbReference type="EMBL" id="RCW27041.1"/>
    </source>
</evidence>
<dbReference type="RefSeq" id="WP_114438106.1">
    <property type="nucleotide sequence ID" value="NZ_QPIZ01000038.1"/>
</dbReference>
<dbReference type="Proteomes" id="UP000252733">
    <property type="component" value="Unassembled WGS sequence"/>
</dbReference>
<feature type="transmembrane region" description="Helical" evidence="5">
    <location>
        <begin position="45"/>
        <end position="60"/>
    </location>
</feature>
<dbReference type="InterPro" id="IPR007016">
    <property type="entry name" value="O-antigen_ligase-rel_domated"/>
</dbReference>
<feature type="transmembrane region" description="Helical" evidence="5">
    <location>
        <begin position="222"/>
        <end position="252"/>
    </location>
</feature>
<feature type="transmembrane region" description="Helical" evidence="5">
    <location>
        <begin position="100"/>
        <end position="119"/>
    </location>
</feature>
<accession>A0A368UL09</accession>
<feature type="transmembrane region" description="Helical" evidence="5">
    <location>
        <begin position="125"/>
        <end position="143"/>
    </location>
</feature>
<feature type="transmembrane region" description="Helical" evidence="5">
    <location>
        <begin position="258"/>
        <end position="276"/>
    </location>
</feature>
<evidence type="ECO:0000259" key="6">
    <source>
        <dbReference type="Pfam" id="PF04932"/>
    </source>
</evidence>
<keyword evidence="3 5" id="KW-1133">Transmembrane helix</keyword>
<reference evidence="7 8" key="1">
    <citation type="submission" date="2018-07" db="EMBL/GenBank/DDBJ databases">
        <title>Freshwater and sediment microbial communities from various areas in North America, analyzing microbe dynamics in response to fracking.</title>
        <authorList>
            <person name="Lamendella R."/>
        </authorList>
    </citation>
    <scope>NUCLEOTIDE SEQUENCE [LARGE SCALE GENOMIC DNA]</scope>
    <source>
        <strain evidence="7 8">160A</strain>
    </source>
</reference>
<keyword evidence="7" id="KW-0436">Ligase</keyword>
<sequence length="429" mass="48740">MLNELLYEKNNYLTLLFWVLVGAFAGPLVYVVVPVHMLVLNKKGALLWILLGLWLVLTLSDSRQPIFSFAVNLKTAMMLVMGYLFLVMPKEDDPLRFIKPFIPFFAVAFIALIGSPVAFGGFQKTVSYVLLLTVIPPTVNLLLTWEKERFLYHLIMVGVIVLATGLALRFISPGFVIFKGERFSGLLGNPNGLGIYGFMFTALFTIVIYFHKYLFTRNQIIFVYALIFVSLILGGSRGGIFSTALFLAAWFLLRRDSIMGFIVMSLIFLSYQYVMANFESIVLSLGLEDYFRLETLDSGSGRVVARQVAMENIQKNYWFSKGFSYNELVFSHYKDFFEKHGHQGNVHNSWLTIWLDTGLAGLILFCFGWLVNFIRASRFSPLVWAVLFGILLSISVESWLVASLNPFTIVLVIILSMMGNEKFYRQVGD</sequence>
<feature type="transmembrane region" description="Helical" evidence="5">
    <location>
        <begin position="12"/>
        <end position="33"/>
    </location>
</feature>
<dbReference type="AlphaFoldDB" id="A0A368UL09"/>
<dbReference type="GO" id="GO:0016874">
    <property type="term" value="F:ligase activity"/>
    <property type="evidence" value="ECO:0007669"/>
    <property type="project" value="UniProtKB-KW"/>
</dbReference>
<dbReference type="Pfam" id="PF04932">
    <property type="entry name" value="Wzy_C"/>
    <property type="match status" value="1"/>
</dbReference>
<evidence type="ECO:0000256" key="3">
    <source>
        <dbReference type="ARBA" id="ARBA00022989"/>
    </source>
</evidence>
<organism evidence="7 8">
    <name type="scientific">Marinilabilia salmonicolor</name>
    <dbReference type="NCBI Taxonomy" id="989"/>
    <lineage>
        <taxon>Bacteria</taxon>
        <taxon>Pseudomonadati</taxon>
        <taxon>Bacteroidota</taxon>
        <taxon>Bacteroidia</taxon>
        <taxon>Marinilabiliales</taxon>
        <taxon>Marinilabiliaceae</taxon>
        <taxon>Marinilabilia</taxon>
    </lineage>
</organism>
<evidence type="ECO:0000256" key="5">
    <source>
        <dbReference type="SAM" id="Phobius"/>
    </source>
</evidence>